<dbReference type="Proteomes" id="UP001385892">
    <property type="component" value="Unassembled WGS sequence"/>
</dbReference>
<proteinExistence type="predicted"/>
<sequence>MNFSTDEERKESLQLLREAADYLKRMPMVPVTHSFIARIEEHLAAPTAKLTLQRKRVLVGNDGFTPAGLPTASASLVGDQLTVHVHKAGLELAVSGPLHFKMMPDDTRPSGQGAEGLTEINESR</sequence>
<accession>A0ABU8WZ02</accession>
<evidence type="ECO:0000313" key="2">
    <source>
        <dbReference type="EMBL" id="MEJ8852736.1"/>
    </source>
</evidence>
<feature type="region of interest" description="Disordered" evidence="1">
    <location>
        <begin position="101"/>
        <end position="124"/>
    </location>
</feature>
<dbReference type="EMBL" id="JBBKZT010000063">
    <property type="protein sequence ID" value="MEJ8852736.1"/>
    <property type="molecule type" value="Genomic_DNA"/>
</dbReference>
<evidence type="ECO:0000313" key="3">
    <source>
        <dbReference type="Proteomes" id="UP001385892"/>
    </source>
</evidence>
<keyword evidence="3" id="KW-1185">Reference proteome</keyword>
<protein>
    <submittedName>
        <fullName evidence="2">Uncharacterized protein</fullName>
    </submittedName>
</protein>
<gene>
    <name evidence="2" type="ORF">WKW82_39505</name>
</gene>
<dbReference type="RefSeq" id="WP_340348676.1">
    <property type="nucleotide sequence ID" value="NZ_JBBKZT010000063.1"/>
</dbReference>
<name>A0ABU8WZ02_9BURK</name>
<reference evidence="2 3" key="1">
    <citation type="submission" date="2024-03" db="EMBL/GenBank/DDBJ databases">
        <title>Novel species of the genus Variovorax.</title>
        <authorList>
            <person name="Liu Q."/>
            <person name="Xin Y.-H."/>
        </authorList>
    </citation>
    <scope>NUCLEOTIDE SEQUENCE [LARGE SCALE GENOMIC DNA]</scope>
    <source>
        <strain evidence="2 3">KACC 18900</strain>
    </source>
</reference>
<evidence type="ECO:0000256" key="1">
    <source>
        <dbReference type="SAM" id="MobiDB-lite"/>
    </source>
</evidence>
<organism evidence="2 3">
    <name type="scientific">Variovorax rhizosphaerae</name>
    <dbReference type="NCBI Taxonomy" id="1836200"/>
    <lineage>
        <taxon>Bacteria</taxon>
        <taxon>Pseudomonadati</taxon>
        <taxon>Pseudomonadota</taxon>
        <taxon>Betaproteobacteria</taxon>
        <taxon>Burkholderiales</taxon>
        <taxon>Comamonadaceae</taxon>
        <taxon>Variovorax</taxon>
    </lineage>
</organism>
<comment type="caution">
    <text evidence="2">The sequence shown here is derived from an EMBL/GenBank/DDBJ whole genome shotgun (WGS) entry which is preliminary data.</text>
</comment>